<dbReference type="Proteomes" id="UP000815698">
    <property type="component" value="Chromosome"/>
</dbReference>
<evidence type="ECO:0000313" key="2">
    <source>
        <dbReference type="EMBL" id="ATH96482.1"/>
    </source>
</evidence>
<gene>
    <name evidence="2" type="ORF">COP05_04815</name>
</gene>
<sequence>MIFGVKDLINIVRRRFFTTFTESSGAIGTRRPQGREGLEPKWGARASGGKQWASSKSKR</sequence>
<accession>A0ABM6PLP8</accession>
<dbReference type="EMBL" id="CP023482">
    <property type="protein sequence ID" value="ATH96482.1"/>
    <property type="molecule type" value="Genomic_DNA"/>
</dbReference>
<evidence type="ECO:0000256" key="1">
    <source>
        <dbReference type="SAM" id="MobiDB-lite"/>
    </source>
</evidence>
<evidence type="ECO:0000313" key="3">
    <source>
        <dbReference type="Proteomes" id="UP000815698"/>
    </source>
</evidence>
<proteinExistence type="predicted"/>
<organism evidence="2 3">
    <name type="scientific">Dermabacter jinjuensis</name>
    <dbReference type="NCBI Taxonomy" id="1667168"/>
    <lineage>
        <taxon>Bacteria</taxon>
        <taxon>Bacillati</taxon>
        <taxon>Actinomycetota</taxon>
        <taxon>Actinomycetes</taxon>
        <taxon>Micrococcales</taxon>
        <taxon>Dermabacteraceae</taxon>
        <taxon>Dermabacter</taxon>
    </lineage>
</organism>
<keyword evidence="3" id="KW-1185">Reference proteome</keyword>
<name>A0ABM6PLP8_9MICO</name>
<protein>
    <submittedName>
        <fullName evidence="2">Uncharacterized protein</fullName>
    </submittedName>
</protein>
<reference evidence="2 3" key="1">
    <citation type="journal article" date="2016" name="Int. J. Syst. Evol. Microbiol.">
        <title>Dermabacter jinjuensis sp. nov., a novel species of the genus Dermabacter isolated from a clinical specimen.</title>
        <authorList>
            <person name="Park Y.K."/>
            <person name="Lee K.M."/>
            <person name="Lee W.K."/>
            <person name="Cho M.J."/>
            <person name="Lee H.S."/>
            <person name="Cho Y.G."/>
            <person name="Lee Y.C."/>
            <person name="Lee W.K."/>
            <person name="Seong W.K."/>
            <person name="Hwang K.J."/>
        </authorList>
    </citation>
    <scope>NUCLEOTIDE SEQUENCE [LARGE SCALE GENOMIC DNA]</scope>
    <source>
        <strain evidence="2 3">32T</strain>
    </source>
</reference>
<feature type="region of interest" description="Disordered" evidence="1">
    <location>
        <begin position="24"/>
        <end position="59"/>
    </location>
</feature>